<dbReference type="EMBL" id="LUUK01000191">
    <property type="protein sequence ID" value="OAI15661.1"/>
    <property type="molecule type" value="Genomic_DNA"/>
</dbReference>
<protein>
    <submittedName>
        <fullName evidence="3">Peptidase</fullName>
    </submittedName>
</protein>
<comment type="caution">
    <text evidence="3">The sequence shown here is derived from an EMBL/GenBank/DDBJ whole genome shotgun (WGS) entry which is preliminary data.</text>
</comment>
<dbReference type="InterPro" id="IPR005625">
    <property type="entry name" value="PepSY-ass_TM"/>
</dbReference>
<sequence length="403" mass="45810">MANKLQRRHLSILFLAKNLRKFWLNLHLMLALSVGFVFVIFGLTGSFNIFYYELNELGLPAIKQSSQDLRSLDDVMQTVKTANPQRNGGWAIVLPGYLSDYLWIEYPKPEETQDELFAPLEILVNPYTSEIIDQHFWGQTLFSLIYELHADFMMGKIGKEVGEQAFKVVCFFGVFLFISCLSGLYLWWPLTGKFKQALSIKPDASRERYYFDLHKITGFYSSVLLLILAFTGFAFSYKDYVTPLVSVFSSIEKDHLKNPPLKSEVLDSVSPISIAQAVAIADQVFPGAELRGVNTPDGKEGVYMVAKRQAGEANRKRPRSKVWIDQYSGAVLAVQDPNQFTAGETFMNILWPLHDGQILGLTGRILWCLVGFAPLILYVTGILRWLQKRRVADKKLAKERRLG</sequence>
<organism evidence="3 4">
    <name type="scientific">Methylomonas koyamae</name>
    <dbReference type="NCBI Taxonomy" id="702114"/>
    <lineage>
        <taxon>Bacteria</taxon>
        <taxon>Pseudomonadati</taxon>
        <taxon>Pseudomonadota</taxon>
        <taxon>Gammaproteobacteria</taxon>
        <taxon>Methylococcales</taxon>
        <taxon>Methylococcaceae</taxon>
        <taxon>Methylomonas</taxon>
    </lineage>
</organism>
<keyword evidence="1" id="KW-0472">Membrane</keyword>
<dbReference type="AlphaFoldDB" id="A0A177NCU9"/>
<evidence type="ECO:0000256" key="1">
    <source>
        <dbReference type="SAM" id="Phobius"/>
    </source>
</evidence>
<dbReference type="STRING" id="702114.A1355_00500"/>
<keyword evidence="1" id="KW-1133">Transmembrane helix</keyword>
<feature type="transmembrane region" description="Helical" evidence="1">
    <location>
        <begin position="26"/>
        <end position="51"/>
    </location>
</feature>
<keyword evidence="4" id="KW-1185">Reference proteome</keyword>
<dbReference type="PANTHER" id="PTHR34219">
    <property type="entry name" value="IRON-REGULATED INNER MEMBRANE PROTEIN-RELATED"/>
    <property type="match status" value="1"/>
</dbReference>
<feature type="transmembrane region" description="Helical" evidence="1">
    <location>
        <begin position="165"/>
        <end position="188"/>
    </location>
</feature>
<name>A0A177NCU9_9GAMM</name>
<feature type="domain" description="PepSY" evidence="2">
    <location>
        <begin position="271"/>
        <end position="334"/>
    </location>
</feature>
<gene>
    <name evidence="3" type="ORF">A1355_00500</name>
</gene>
<dbReference type="Proteomes" id="UP000077628">
    <property type="component" value="Unassembled WGS sequence"/>
</dbReference>
<evidence type="ECO:0000313" key="3">
    <source>
        <dbReference type="EMBL" id="OAI15661.1"/>
    </source>
</evidence>
<dbReference type="OrthoDB" id="9776609at2"/>
<dbReference type="Pfam" id="PF03413">
    <property type="entry name" value="PepSY"/>
    <property type="match status" value="1"/>
</dbReference>
<evidence type="ECO:0000313" key="4">
    <source>
        <dbReference type="Proteomes" id="UP000077628"/>
    </source>
</evidence>
<evidence type="ECO:0000259" key="2">
    <source>
        <dbReference type="Pfam" id="PF03413"/>
    </source>
</evidence>
<dbReference type="RefSeq" id="WP_064030582.1">
    <property type="nucleotide sequence ID" value="NZ_LUUK01000191.1"/>
</dbReference>
<accession>A0A177NCU9</accession>
<dbReference type="InterPro" id="IPR025711">
    <property type="entry name" value="PepSY"/>
</dbReference>
<feature type="transmembrane region" description="Helical" evidence="1">
    <location>
        <begin position="364"/>
        <end position="386"/>
    </location>
</feature>
<reference evidence="4" key="1">
    <citation type="submission" date="2016-03" db="EMBL/GenBank/DDBJ databases">
        <authorList>
            <person name="Heylen K."/>
            <person name="De Vos P."/>
            <person name="Vekeman B."/>
        </authorList>
    </citation>
    <scope>NUCLEOTIDE SEQUENCE [LARGE SCALE GENOMIC DNA]</scope>
    <source>
        <strain evidence="4">R-45383</strain>
    </source>
</reference>
<proteinExistence type="predicted"/>
<feature type="transmembrane region" description="Helical" evidence="1">
    <location>
        <begin position="216"/>
        <end position="237"/>
    </location>
</feature>
<dbReference type="Pfam" id="PF03929">
    <property type="entry name" value="PepSY_TM"/>
    <property type="match status" value="1"/>
</dbReference>
<keyword evidence="1" id="KW-0812">Transmembrane</keyword>